<sequence>MVRIVGEAIGRQVRLIPLTEQQARDQRHAEGFPDEVIEFFVWAHGSTPEIGYTVAPTVERVTGRPARTFAQWARENANHFRK</sequence>
<dbReference type="Gene3D" id="3.40.50.720">
    <property type="entry name" value="NAD(P)-binding Rossmann-like Domain"/>
    <property type="match status" value="1"/>
</dbReference>
<evidence type="ECO:0000313" key="1">
    <source>
        <dbReference type="EMBL" id="MDI6105272.1"/>
    </source>
</evidence>
<gene>
    <name evidence="1" type="ORF">QLQ12_42490</name>
</gene>
<keyword evidence="2" id="KW-1185">Reference proteome</keyword>
<dbReference type="Proteomes" id="UP001241758">
    <property type="component" value="Unassembled WGS sequence"/>
</dbReference>
<evidence type="ECO:0000313" key="2">
    <source>
        <dbReference type="Proteomes" id="UP001241758"/>
    </source>
</evidence>
<protein>
    <recommendedName>
        <fullName evidence="3">NmrA-like domain-containing protein</fullName>
    </recommendedName>
</protein>
<comment type="caution">
    <text evidence="1">The sequence shown here is derived from an EMBL/GenBank/DDBJ whole genome shotgun (WGS) entry which is preliminary data.</text>
</comment>
<dbReference type="EMBL" id="JASCTH010000042">
    <property type="protein sequence ID" value="MDI6105272.1"/>
    <property type="molecule type" value="Genomic_DNA"/>
</dbReference>
<accession>A0ABT6WZT3</accession>
<name>A0ABT6WZT3_9ACTN</name>
<proteinExistence type="predicted"/>
<organism evidence="1 2">
    <name type="scientific">Actinoplanes sandaracinus</name>
    <dbReference type="NCBI Taxonomy" id="3045177"/>
    <lineage>
        <taxon>Bacteria</taxon>
        <taxon>Bacillati</taxon>
        <taxon>Actinomycetota</taxon>
        <taxon>Actinomycetes</taxon>
        <taxon>Micromonosporales</taxon>
        <taxon>Micromonosporaceae</taxon>
        <taxon>Actinoplanes</taxon>
    </lineage>
</organism>
<dbReference type="RefSeq" id="WP_282766739.1">
    <property type="nucleotide sequence ID" value="NZ_JASCTH010000042.1"/>
</dbReference>
<evidence type="ECO:0008006" key="3">
    <source>
        <dbReference type="Google" id="ProtNLM"/>
    </source>
</evidence>
<reference evidence="1 2" key="1">
    <citation type="submission" date="2023-05" db="EMBL/GenBank/DDBJ databases">
        <title>Actinoplanes sp. NEAU-A12 genome sequencing.</title>
        <authorList>
            <person name="Wang Z.-S."/>
        </authorList>
    </citation>
    <scope>NUCLEOTIDE SEQUENCE [LARGE SCALE GENOMIC DNA]</scope>
    <source>
        <strain evidence="1 2">NEAU-A12</strain>
    </source>
</reference>